<dbReference type="PANTHER" id="PTHR47976">
    <property type="entry name" value="G-TYPE LECTIN S-RECEPTOR-LIKE SERINE/THREONINE-PROTEIN KINASE SD2-5"/>
    <property type="match status" value="1"/>
</dbReference>
<evidence type="ECO:0000313" key="4">
    <source>
        <dbReference type="EMBL" id="KHN15412.1"/>
    </source>
</evidence>
<feature type="signal peptide" evidence="3">
    <location>
        <begin position="1"/>
        <end position="26"/>
    </location>
</feature>
<dbReference type="GO" id="GO:0016301">
    <property type="term" value="F:kinase activity"/>
    <property type="evidence" value="ECO:0007669"/>
    <property type="project" value="UniProtKB-KW"/>
</dbReference>
<dbReference type="InterPro" id="IPR036426">
    <property type="entry name" value="Bulb-type_lectin_dom_sf"/>
</dbReference>
<dbReference type="FunFam" id="2.90.10.30:FF:000001">
    <property type="entry name" value="Serine/threonine-protein kinase"/>
    <property type="match status" value="1"/>
</dbReference>
<dbReference type="Proteomes" id="UP000053555">
    <property type="component" value="Unassembled WGS sequence"/>
</dbReference>
<name>A0A0B2Q6H4_GLYSO</name>
<dbReference type="InterPro" id="IPR051343">
    <property type="entry name" value="G-type_lectin_kinases/EP1-like"/>
</dbReference>
<dbReference type="AlphaFoldDB" id="A0A0B2Q6H4"/>
<evidence type="ECO:0000256" key="2">
    <source>
        <dbReference type="ARBA" id="ARBA00023157"/>
    </source>
</evidence>
<dbReference type="SUPFAM" id="SSF51110">
    <property type="entry name" value="alpha-D-mannose-specific plant lectins"/>
    <property type="match status" value="1"/>
</dbReference>
<evidence type="ECO:0000256" key="1">
    <source>
        <dbReference type="ARBA" id="ARBA00022729"/>
    </source>
</evidence>
<dbReference type="EMBL" id="KN661030">
    <property type="protein sequence ID" value="KHN15412.1"/>
    <property type="molecule type" value="Genomic_DNA"/>
</dbReference>
<gene>
    <name evidence="4" type="ORF">glysoja_050168</name>
</gene>
<evidence type="ECO:0000256" key="3">
    <source>
        <dbReference type="SAM" id="SignalP"/>
    </source>
</evidence>
<feature type="chain" id="PRO_5002075979" evidence="3">
    <location>
        <begin position="27"/>
        <end position="397"/>
    </location>
</feature>
<proteinExistence type="predicted"/>
<keyword evidence="2" id="KW-1015">Disulfide bond</keyword>
<protein>
    <submittedName>
        <fullName evidence="4">G-type lectin S-receptor-like serine/threonine-protein kinase RLK1</fullName>
    </submittedName>
</protein>
<accession>A0A0B2Q6H4</accession>
<keyword evidence="4" id="KW-0675">Receptor</keyword>
<keyword evidence="4" id="KW-0418">Kinase</keyword>
<keyword evidence="4" id="KW-0430">Lectin</keyword>
<organism evidence="4">
    <name type="scientific">Glycine soja</name>
    <name type="common">Wild soybean</name>
    <dbReference type="NCBI Taxonomy" id="3848"/>
    <lineage>
        <taxon>Eukaryota</taxon>
        <taxon>Viridiplantae</taxon>
        <taxon>Streptophyta</taxon>
        <taxon>Embryophyta</taxon>
        <taxon>Tracheophyta</taxon>
        <taxon>Spermatophyta</taxon>
        <taxon>Magnoliopsida</taxon>
        <taxon>eudicotyledons</taxon>
        <taxon>Gunneridae</taxon>
        <taxon>Pentapetalae</taxon>
        <taxon>rosids</taxon>
        <taxon>fabids</taxon>
        <taxon>Fabales</taxon>
        <taxon>Fabaceae</taxon>
        <taxon>Papilionoideae</taxon>
        <taxon>50 kb inversion clade</taxon>
        <taxon>NPAAA clade</taxon>
        <taxon>indigoferoid/millettioid clade</taxon>
        <taxon>Phaseoleae</taxon>
        <taxon>Glycine</taxon>
        <taxon>Glycine subgen. Soja</taxon>
    </lineage>
</organism>
<keyword evidence="1 3" id="KW-0732">Signal</keyword>
<reference evidence="4" key="1">
    <citation type="submission" date="2014-07" db="EMBL/GenBank/DDBJ databases">
        <title>Identification of a novel salt tolerance gene in wild soybean by whole-genome sequencing.</title>
        <authorList>
            <person name="Lam H.-M."/>
            <person name="Qi X."/>
            <person name="Li M.-W."/>
            <person name="Liu X."/>
            <person name="Xie M."/>
            <person name="Ni M."/>
            <person name="Xu X."/>
        </authorList>
    </citation>
    <scope>NUCLEOTIDE SEQUENCE [LARGE SCALE GENOMIC DNA]</scope>
    <source>
        <tissue evidence="4">Root</tissue>
    </source>
</reference>
<dbReference type="GO" id="GO:0030246">
    <property type="term" value="F:carbohydrate binding"/>
    <property type="evidence" value="ECO:0007669"/>
    <property type="project" value="UniProtKB-KW"/>
</dbReference>
<keyword evidence="4" id="KW-0808">Transferase</keyword>
<sequence>MVSHQLATWPCSMVLLQIFVVAQTRSNKIIGHSLLKKTSKASWMVSPHGQSRRNIVVGDSLLAKTTSNNNNPSSWVVSPLGDFAFGFVLLEDTNNFLVFIWYAKIPEKIVVWYTNGETPASKGSKVELTADDGLVLTALNGVLWETLKDPRDTLLPSQSLEKGEKLSSRFLESNFSKGRFELLLQMDGILSIHALNSPFEYASENYYETRIEESNTSSPGTRLVFEPLGYVYILRKNNERYNLSTWSRASTNESSFRETLNFDGIFTLYQHAKSSSESDAWSPIWCFFCTLGGDQRSSCQCPKWYSLLDPNHPYGSSKLDFIQGCAEDELIGRKEDVAEYDFEVLINTDWPLLDYVLLKPFTEEQCKQSCLEDWMCPVTIFRSGNSCFKKKLPLSNG</sequence>
<dbReference type="PANTHER" id="PTHR47976:SF15">
    <property type="entry name" value="G-TYPE LECTIN S-RECEPTOR-LIKE SERINE_THREONINE-PROTEIN KINASE RLK1"/>
    <property type="match status" value="1"/>
</dbReference>
<dbReference type="Gene3D" id="2.90.10.10">
    <property type="entry name" value="Bulb-type lectin domain"/>
    <property type="match status" value="1"/>
</dbReference>